<dbReference type="InterPro" id="IPR003423">
    <property type="entry name" value="OMP_efflux"/>
</dbReference>
<dbReference type="GO" id="GO:0015562">
    <property type="term" value="F:efflux transmembrane transporter activity"/>
    <property type="evidence" value="ECO:0007669"/>
    <property type="project" value="InterPro"/>
</dbReference>
<evidence type="ECO:0000256" key="7">
    <source>
        <dbReference type="ARBA" id="ARBA00023237"/>
    </source>
</evidence>
<dbReference type="GO" id="GO:0015288">
    <property type="term" value="F:porin activity"/>
    <property type="evidence" value="ECO:0007669"/>
    <property type="project" value="TreeGrafter"/>
</dbReference>
<evidence type="ECO:0000313" key="9">
    <source>
        <dbReference type="Proteomes" id="UP000475117"/>
    </source>
</evidence>
<dbReference type="InterPro" id="IPR051906">
    <property type="entry name" value="TolC-like"/>
</dbReference>
<dbReference type="GO" id="GO:0009279">
    <property type="term" value="C:cell outer membrane"/>
    <property type="evidence" value="ECO:0007669"/>
    <property type="project" value="UniProtKB-SubCell"/>
</dbReference>
<dbReference type="PANTHER" id="PTHR30026">
    <property type="entry name" value="OUTER MEMBRANE PROTEIN TOLC"/>
    <property type="match status" value="1"/>
</dbReference>
<evidence type="ECO:0000256" key="3">
    <source>
        <dbReference type="ARBA" id="ARBA00022448"/>
    </source>
</evidence>
<name>A0A6B3L2V5_9BACT</name>
<gene>
    <name evidence="8" type="ORF">G3M56_011705</name>
</gene>
<evidence type="ECO:0000256" key="6">
    <source>
        <dbReference type="ARBA" id="ARBA00023136"/>
    </source>
</evidence>
<comment type="similarity">
    <text evidence="2">Belongs to the outer membrane factor (OMF) (TC 1.B.17) family.</text>
</comment>
<protein>
    <submittedName>
        <fullName evidence="8">TolC family protein</fullName>
    </submittedName>
</protein>
<dbReference type="Gene3D" id="1.20.1600.10">
    <property type="entry name" value="Outer membrane efflux proteins (OEP)"/>
    <property type="match status" value="1"/>
</dbReference>
<evidence type="ECO:0000313" key="8">
    <source>
        <dbReference type="EMBL" id="QQL44539.1"/>
    </source>
</evidence>
<evidence type="ECO:0000256" key="2">
    <source>
        <dbReference type="ARBA" id="ARBA00007613"/>
    </source>
</evidence>
<dbReference type="Pfam" id="PF02321">
    <property type="entry name" value="OEP"/>
    <property type="match status" value="1"/>
</dbReference>
<sequence>MKLPHPRATKIGAITLVSCAAMTVSSWGLSIGEAVNKALSRDPAIKQAVASIYRAEGYSREVKADFMPQVNIEGQAGWAKRDRSIDGVATGGDDLFSRRIGVRVRQLLFDFGYQKNRLRDARKREEAQAYLEKAVRDAIALETAAAYLDVVAARKELALAHRNLSLHKEIGELAKGRTNSVGDDSDVELSAARIELAETLVLERELSLAQAEAAFARFTGMEAPANMSMPRIPNITSKSQIDPRANWRYSAVTTQYAAAIHRKKAKQRNNYPKFFLEGGAFVGEDVLGIEGRDDEYNALLVMNWSVWDSGRNKGVVQQAQGDIDEQAALIEETLVKLEQDIRSTWEDLATHRQRINVLNVYSDKLSRTGDLYQNQFDNGKRPLLSLLDIRNEKISADTRIVDEEKQARMLAYELLALGGKLSTYFDPAQGGKGGVGK</sequence>
<dbReference type="PANTHER" id="PTHR30026:SF22">
    <property type="entry name" value="OUTER MEMBRANE EFFLUX PROTEIN"/>
    <property type="match status" value="1"/>
</dbReference>
<keyword evidence="6" id="KW-0472">Membrane</keyword>
<evidence type="ECO:0000256" key="5">
    <source>
        <dbReference type="ARBA" id="ARBA00022692"/>
    </source>
</evidence>
<accession>A0A6B3L2V5</accession>
<dbReference type="Proteomes" id="UP000475117">
    <property type="component" value="Chromosome"/>
</dbReference>
<proteinExistence type="inferred from homology"/>
<keyword evidence="9" id="KW-1185">Reference proteome</keyword>
<keyword evidence="5" id="KW-0812">Transmembrane</keyword>
<comment type="subcellular location">
    <subcellularLocation>
        <location evidence="1">Cell outer membrane</location>
    </subcellularLocation>
</comment>
<dbReference type="GO" id="GO:1990281">
    <property type="term" value="C:efflux pump complex"/>
    <property type="evidence" value="ECO:0007669"/>
    <property type="project" value="TreeGrafter"/>
</dbReference>
<keyword evidence="3" id="KW-0813">Transport</keyword>
<keyword evidence="7" id="KW-0998">Cell outer membrane</keyword>
<reference evidence="8 9" key="1">
    <citation type="submission" date="2020-12" db="EMBL/GenBank/DDBJ databases">
        <title>Sulforoseuscoccus oceanibium gen. nov., sp. nov., a representative of the phylum Verrucomicrobia with special cytoplasmic membrane, and proposal of Sulforoseuscoccusaceae fam. nov.</title>
        <authorList>
            <person name="Xi F."/>
        </authorList>
    </citation>
    <scope>NUCLEOTIDE SEQUENCE [LARGE SCALE GENOMIC DNA]</scope>
    <source>
        <strain evidence="8 9">T37</strain>
    </source>
</reference>
<dbReference type="RefSeq" id="WP_164363727.1">
    <property type="nucleotide sequence ID" value="NZ_CP066776.1"/>
</dbReference>
<keyword evidence="4" id="KW-1134">Transmembrane beta strand</keyword>
<evidence type="ECO:0000256" key="4">
    <source>
        <dbReference type="ARBA" id="ARBA00022452"/>
    </source>
</evidence>
<dbReference type="SUPFAM" id="SSF56954">
    <property type="entry name" value="Outer membrane efflux proteins (OEP)"/>
    <property type="match status" value="1"/>
</dbReference>
<dbReference type="EMBL" id="CP066776">
    <property type="protein sequence ID" value="QQL44539.1"/>
    <property type="molecule type" value="Genomic_DNA"/>
</dbReference>
<organism evidence="8 9">
    <name type="scientific">Sulfuriroseicoccus oceanibius</name>
    <dbReference type="NCBI Taxonomy" id="2707525"/>
    <lineage>
        <taxon>Bacteria</taxon>
        <taxon>Pseudomonadati</taxon>
        <taxon>Verrucomicrobiota</taxon>
        <taxon>Verrucomicrobiia</taxon>
        <taxon>Verrucomicrobiales</taxon>
        <taxon>Verrucomicrobiaceae</taxon>
        <taxon>Sulfuriroseicoccus</taxon>
    </lineage>
</organism>
<evidence type="ECO:0000256" key="1">
    <source>
        <dbReference type="ARBA" id="ARBA00004442"/>
    </source>
</evidence>
<dbReference type="KEGG" id="soa:G3M56_011705"/>
<dbReference type="AlphaFoldDB" id="A0A6B3L2V5"/>